<proteinExistence type="predicted"/>
<comment type="caution">
    <text evidence="1">The sequence shown here is derived from an EMBL/GenBank/DDBJ whole genome shotgun (WGS) entry which is preliminary data.</text>
</comment>
<dbReference type="Proteomes" id="UP001583177">
    <property type="component" value="Unassembled WGS sequence"/>
</dbReference>
<name>A0ABR3X4P2_9PEZI</name>
<sequence>MSRTWEIYRLPKAQVTEAAIAEPLIAGLKRAATKAQLRSPEARANKSFGLWYDMIEDGTAQLAKSQPLGVSEDLASVIRGTHSLWAASSTTNRTCCSARQVRSSAAGVAFPTICAIAYGRPSMGLPYVAYRAVDTIVMAIGALNPVEQSGSED</sequence>
<evidence type="ECO:0000313" key="2">
    <source>
        <dbReference type="Proteomes" id="UP001583177"/>
    </source>
</evidence>
<keyword evidence="2" id="KW-1185">Reference proteome</keyword>
<reference evidence="1 2" key="1">
    <citation type="journal article" date="2024" name="IMA Fungus">
        <title>IMA Genome - F19 : A genome assembly and annotation guide to empower mycologists, including annotated draft genome sequences of Ceratocystis pirilliformis, Diaporthe australafricana, Fusarium ophioides, Paecilomyces lecythidis, and Sporothrix stenoceras.</title>
        <authorList>
            <person name="Aylward J."/>
            <person name="Wilson A.M."/>
            <person name="Visagie C.M."/>
            <person name="Spraker J."/>
            <person name="Barnes I."/>
            <person name="Buitendag C."/>
            <person name="Ceriani C."/>
            <person name="Del Mar Angel L."/>
            <person name="du Plessis D."/>
            <person name="Fuchs T."/>
            <person name="Gasser K."/>
            <person name="Kramer D."/>
            <person name="Li W."/>
            <person name="Munsamy K."/>
            <person name="Piso A."/>
            <person name="Price J.L."/>
            <person name="Sonnekus B."/>
            <person name="Thomas C."/>
            <person name="van der Nest A."/>
            <person name="van Dijk A."/>
            <person name="van Heerden A."/>
            <person name="van Vuuren N."/>
            <person name="Yilmaz N."/>
            <person name="Duong T.A."/>
            <person name="van der Merwe N.A."/>
            <person name="Wingfield M.J."/>
            <person name="Wingfield B.D."/>
        </authorList>
    </citation>
    <scope>NUCLEOTIDE SEQUENCE [LARGE SCALE GENOMIC DNA]</scope>
    <source>
        <strain evidence="1 2">CMW 18300</strain>
    </source>
</reference>
<evidence type="ECO:0000313" key="1">
    <source>
        <dbReference type="EMBL" id="KAL1870893.1"/>
    </source>
</evidence>
<organism evidence="1 2">
    <name type="scientific">Diaporthe australafricana</name>
    <dbReference type="NCBI Taxonomy" id="127596"/>
    <lineage>
        <taxon>Eukaryota</taxon>
        <taxon>Fungi</taxon>
        <taxon>Dikarya</taxon>
        <taxon>Ascomycota</taxon>
        <taxon>Pezizomycotina</taxon>
        <taxon>Sordariomycetes</taxon>
        <taxon>Sordariomycetidae</taxon>
        <taxon>Diaporthales</taxon>
        <taxon>Diaporthaceae</taxon>
        <taxon>Diaporthe</taxon>
    </lineage>
</organism>
<protein>
    <submittedName>
        <fullName evidence="1">Uncharacterized protein</fullName>
    </submittedName>
</protein>
<accession>A0ABR3X4P2</accession>
<gene>
    <name evidence="1" type="ORF">Daus18300_004982</name>
</gene>
<dbReference type="EMBL" id="JAWRVE010000035">
    <property type="protein sequence ID" value="KAL1870893.1"/>
    <property type="molecule type" value="Genomic_DNA"/>
</dbReference>